<dbReference type="Proteomes" id="UP000572268">
    <property type="component" value="Unassembled WGS sequence"/>
</dbReference>
<proteinExistence type="predicted"/>
<reference evidence="1 2" key="1">
    <citation type="submission" date="2020-04" db="EMBL/GenBank/DDBJ databases">
        <title>Perkinsus olseni comparative genomics.</title>
        <authorList>
            <person name="Bogema D.R."/>
        </authorList>
    </citation>
    <scope>NUCLEOTIDE SEQUENCE [LARGE SCALE GENOMIC DNA]</scope>
    <source>
        <strain evidence="1">ATCC PRA-31</strain>
    </source>
</reference>
<gene>
    <name evidence="1" type="ORF">FOL46_002445</name>
</gene>
<organism evidence="1 2">
    <name type="scientific">Perkinsus olseni</name>
    <name type="common">Perkinsus atlanticus</name>
    <dbReference type="NCBI Taxonomy" id="32597"/>
    <lineage>
        <taxon>Eukaryota</taxon>
        <taxon>Sar</taxon>
        <taxon>Alveolata</taxon>
        <taxon>Perkinsozoa</taxon>
        <taxon>Perkinsea</taxon>
        <taxon>Perkinsida</taxon>
        <taxon>Perkinsidae</taxon>
        <taxon>Perkinsus</taxon>
    </lineage>
</organism>
<dbReference type="AlphaFoldDB" id="A0A7J6KPN1"/>
<accession>A0A7J6KPN1</accession>
<dbReference type="EMBL" id="JABANN010001790">
    <property type="protein sequence ID" value="KAF4648802.1"/>
    <property type="molecule type" value="Genomic_DNA"/>
</dbReference>
<evidence type="ECO:0000313" key="2">
    <source>
        <dbReference type="Proteomes" id="UP000572268"/>
    </source>
</evidence>
<comment type="caution">
    <text evidence="1">The sequence shown here is derived from an EMBL/GenBank/DDBJ whole genome shotgun (WGS) entry which is preliminary data.</text>
</comment>
<name>A0A7J6KPN1_PEROL</name>
<evidence type="ECO:0000313" key="1">
    <source>
        <dbReference type="EMBL" id="KAF4648802.1"/>
    </source>
</evidence>
<protein>
    <submittedName>
        <fullName evidence="1">Uncharacterized protein</fullName>
    </submittedName>
</protein>
<sequence>MSFFPYLLKDVYSEVILASPTPEKLEIEGGRDALARAALGPQVKHFTTILLGTDDPPTPRNVRSSRYASTCTLASPGRGKAVRPLEGYDHNHKMIETHDRHGDAERASSGCSGPECPRFLEATSITALVRCRIGRGSPFRLPAVMSLTEGLTPTFAEESVALTQAMFGFKAVFNMPVTEEGLETYDYGHMVRTSIICPLDRCSLCLACNAFSTWVPRQRQERLSADDFPDSSQIEAGLRVFAKHACGRSKTSMSAHEKVLTAHIQGTAEAKCYPLCFVDFKKDPKEVIPDDSDLKFTAHDFLSPLTRLPALYEELGAFVRSNFGPSICCDHPKYGVFGCLRYSLKSSVGLGVAVGSMGKDEALSVPLILG</sequence>